<proteinExistence type="predicted"/>
<reference evidence="1" key="1">
    <citation type="submission" date="2019-05" db="EMBL/GenBank/DDBJ databases">
        <authorList>
            <consortium name="Pathogen Informatics"/>
        </authorList>
    </citation>
    <scope>NUCLEOTIDE SEQUENCE [LARGE SCALE GENOMIC DNA]</scope>
    <source>
        <strain evidence="1">NCTC12965</strain>
    </source>
</reference>
<protein>
    <submittedName>
        <fullName evidence="1">Uncharacterized protein</fullName>
    </submittedName>
</protein>
<gene>
    <name evidence="1" type="ORF">NCTC12965_00012</name>
</gene>
<sequence length="132" mass="14590">MSKTLKPAFGLVFFIAKENPAKFRALCRSVAALWTALIKILFYQCNILLTLPLLEGLRSFSIKKNLGGQPPLFCEENHHVTNYRAGVAGTLLHELRAKGEKKPWKVAQMSSRANVNVHYAKITGAAPAAELN</sequence>
<dbReference type="AlphaFoldDB" id="A0A4U9T8D1"/>
<organism evidence="1">
    <name type="scientific">Serratia fonticola</name>
    <dbReference type="NCBI Taxonomy" id="47917"/>
    <lineage>
        <taxon>Bacteria</taxon>
        <taxon>Pseudomonadati</taxon>
        <taxon>Pseudomonadota</taxon>
        <taxon>Gammaproteobacteria</taxon>
        <taxon>Enterobacterales</taxon>
        <taxon>Yersiniaceae</taxon>
        <taxon>Serratia</taxon>
    </lineage>
</organism>
<evidence type="ECO:0000313" key="1">
    <source>
        <dbReference type="EMBL" id="VTR14527.1"/>
    </source>
</evidence>
<accession>A0A4U9T8D1</accession>
<name>A0A4U9T8D1_SERFO</name>
<dbReference type="EMBL" id="CABEEZ010000002">
    <property type="protein sequence ID" value="VTR14527.1"/>
    <property type="molecule type" value="Genomic_DNA"/>
</dbReference>